<dbReference type="InterPro" id="IPR029526">
    <property type="entry name" value="PGBD"/>
</dbReference>
<dbReference type="PANTHER" id="PTHR46599">
    <property type="entry name" value="PIGGYBAC TRANSPOSABLE ELEMENT-DERIVED PROTEIN 4"/>
    <property type="match status" value="1"/>
</dbReference>
<name>A0A8B8F9B7_9HEMI</name>
<dbReference type="OrthoDB" id="6612384at2759"/>
<dbReference type="AlphaFoldDB" id="A0A8B8F9B7"/>
<dbReference type="GeneID" id="112681395"/>
<reference evidence="3" key="1">
    <citation type="submission" date="2025-08" db="UniProtKB">
        <authorList>
            <consortium name="RefSeq"/>
        </authorList>
    </citation>
    <scope>IDENTIFICATION</scope>
    <source>
        <tissue evidence="3">Whole body</tissue>
    </source>
</reference>
<evidence type="ECO:0000313" key="3">
    <source>
        <dbReference type="RefSeq" id="XP_025407439.1"/>
    </source>
</evidence>
<dbReference type="PANTHER" id="PTHR46599:SF3">
    <property type="entry name" value="PIGGYBAC TRANSPOSABLE ELEMENT-DERIVED PROTEIN 4"/>
    <property type="match status" value="1"/>
</dbReference>
<dbReference type="Pfam" id="PF13843">
    <property type="entry name" value="DDE_Tnp_1_7"/>
    <property type="match status" value="2"/>
</dbReference>
<gene>
    <name evidence="3" type="primary">LOC112681395</name>
</gene>
<evidence type="ECO:0000259" key="1">
    <source>
        <dbReference type="Pfam" id="PF13843"/>
    </source>
</evidence>
<evidence type="ECO:0000313" key="2">
    <source>
        <dbReference type="Proteomes" id="UP000694846"/>
    </source>
</evidence>
<protein>
    <submittedName>
        <fullName evidence="3">PiggyBac transposable element-derived protein 1-like</fullName>
    </submittedName>
</protein>
<sequence length="160" mass="18738">MTKDRFVEILSNIHVNNNENIPQNNKDKLFKLRPMIDSLNQIFLKSSSGTRELSVDESMIKFKDCNQNGYIMKFSVYQGKNETLEKQFENTNLGERIVLQLTKPFWNESRLVFFDNYFTTIPLLEKLKTQHTLACGIGIFKWKDNKVVHIASNYHGNEKT</sequence>
<dbReference type="Proteomes" id="UP000694846">
    <property type="component" value="Unplaced"/>
</dbReference>
<keyword evidence="2" id="KW-1185">Reference proteome</keyword>
<feature type="domain" description="PiggyBac transposable element-derived protein" evidence="1">
    <location>
        <begin position="65"/>
        <end position="137"/>
    </location>
</feature>
<proteinExistence type="predicted"/>
<organism evidence="2 3">
    <name type="scientific">Sipha flava</name>
    <name type="common">yellow sugarcane aphid</name>
    <dbReference type="NCBI Taxonomy" id="143950"/>
    <lineage>
        <taxon>Eukaryota</taxon>
        <taxon>Metazoa</taxon>
        <taxon>Ecdysozoa</taxon>
        <taxon>Arthropoda</taxon>
        <taxon>Hexapoda</taxon>
        <taxon>Insecta</taxon>
        <taxon>Pterygota</taxon>
        <taxon>Neoptera</taxon>
        <taxon>Paraneoptera</taxon>
        <taxon>Hemiptera</taxon>
        <taxon>Sternorrhyncha</taxon>
        <taxon>Aphidomorpha</taxon>
        <taxon>Aphidoidea</taxon>
        <taxon>Aphididae</taxon>
        <taxon>Sipha</taxon>
    </lineage>
</organism>
<dbReference type="RefSeq" id="XP_025407439.1">
    <property type="nucleotide sequence ID" value="XM_025551654.1"/>
</dbReference>
<feature type="domain" description="PiggyBac transposable element-derived protein" evidence="1">
    <location>
        <begin position="1"/>
        <end position="64"/>
    </location>
</feature>
<accession>A0A8B8F9B7</accession>